<dbReference type="GO" id="GO:0043683">
    <property type="term" value="P:type IV pilus assembly"/>
    <property type="evidence" value="ECO:0007669"/>
    <property type="project" value="InterPro"/>
</dbReference>
<dbReference type="InterPro" id="IPR032092">
    <property type="entry name" value="PilW"/>
</dbReference>
<sequence>MNTQPSYSGPASRDMRGFSLIELMISLILGLLVVGGAIGMFMSNKRTYNTTENLGRIQENARVAFELMAREVREAAGTPCAKNLPVANVLNGAGTDWWNNWGRGVFGFENGALAGSVPGTDAIELLSGESTGVSVVDHVTSSAQFKVNTVNHGIEDFDVLMVCDYSQASIFQVTNASDTNVTIVHNTGNVSEGPGNCTKALGLPVNCTAPNPQQPYKLYAKNSQIVKLHAARWYIGANTNGGRSLYRITMRRGVAQPAEEVAEGIQDMQITYLVGGATSYVAAAAGTNWANVTAVRIVLTIETARGGQQGRELRDTSNNILTRTLTHTVTLRNRMS</sequence>
<dbReference type="Pfam" id="PF07963">
    <property type="entry name" value="N_methyl"/>
    <property type="match status" value="1"/>
</dbReference>
<evidence type="ECO:0000313" key="3">
    <source>
        <dbReference type="Proteomes" id="UP000267049"/>
    </source>
</evidence>
<comment type="caution">
    <text evidence="2">The sequence shown here is derived from an EMBL/GenBank/DDBJ whole genome shotgun (WGS) entry which is preliminary data.</text>
</comment>
<keyword evidence="1" id="KW-0812">Transmembrane</keyword>
<keyword evidence="3" id="KW-1185">Reference proteome</keyword>
<feature type="transmembrane region" description="Helical" evidence="1">
    <location>
        <begin position="20"/>
        <end position="41"/>
    </location>
</feature>
<dbReference type="AlphaFoldDB" id="A0A3M8SYQ9"/>
<dbReference type="Pfam" id="PF16074">
    <property type="entry name" value="PilW"/>
    <property type="match status" value="1"/>
</dbReference>
<accession>A0A3M8SYQ9</accession>
<dbReference type="OrthoDB" id="5296662at2"/>
<dbReference type="InterPro" id="IPR012902">
    <property type="entry name" value="N_methyl_site"/>
</dbReference>
<dbReference type="NCBIfam" id="TIGR02532">
    <property type="entry name" value="IV_pilin_GFxxxE"/>
    <property type="match status" value="1"/>
</dbReference>
<protein>
    <submittedName>
        <fullName evidence="2">Prepilin-type N-terminal cleavage/methylation domain-containing protein</fullName>
    </submittedName>
</protein>
<organism evidence="2 3">
    <name type="scientific">Montanilutibacter psychrotolerans</name>
    <dbReference type="NCBI Taxonomy" id="1327343"/>
    <lineage>
        <taxon>Bacteria</taxon>
        <taxon>Pseudomonadati</taxon>
        <taxon>Pseudomonadota</taxon>
        <taxon>Gammaproteobacteria</taxon>
        <taxon>Lysobacterales</taxon>
        <taxon>Lysobacteraceae</taxon>
        <taxon>Montanilutibacter</taxon>
    </lineage>
</organism>
<evidence type="ECO:0000256" key="1">
    <source>
        <dbReference type="SAM" id="Phobius"/>
    </source>
</evidence>
<keyword evidence="1" id="KW-1133">Transmembrane helix</keyword>
<evidence type="ECO:0000313" key="2">
    <source>
        <dbReference type="EMBL" id="RNF86541.1"/>
    </source>
</evidence>
<dbReference type="EMBL" id="RIBS01000001">
    <property type="protein sequence ID" value="RNF86541.1"/>
    <property type="molecule type" value="Genomic_DNA"/>
</dbReference>
<name>A0A3M8SYQ9_9GAMM</name>
<dbReference type="Proteomes" id="UP000267049">
    <property type="component" value="Unassembled WGS sequence"/>
</dbReference>
<gene>
    <name evidence="2" type="ORF">EER27_01700</name>
</gene>
<reference evidence="2 3" key="1">
    <citation type="submission" date="2018-11" db="EMBL/GenBank/DDBJ databases">
        <title>Lysobacter cryohumiis sp. nov., isolated from soil in the Tianshan Mountains, Xinjiang, China.</title>
        <authorList>
            <person name="Luo Y."/>
            <person name="Sheng H."/>
        </authorList>
    </citation>
    <scope>NUCLEOTIDE SEQUENCE [LARGE SCALE GENOMIC DNA]</scope>
    <source>
        <strain evidence="2 3">ZS60</strain>
    </source>
</reference>
<keyword evidence="1" id="KW-0472">Membrane</keyword>
<proteinExistence type="predicted"/>